<protein>
    <submittedName>
        <fullName evidence="1">Uncharacterized protein</fullName>
    </submittedName>
</protein>
<name>A0A9N7Y3P0_PLEPL</name>
<reference evidence="1" key="1">
    <citation type="submission" date="2020-03" db="EMBL/GenBank/DDBJ databases">
        <authorList>
            <person name="Weist P."/>
        </authorList>
    </citation>
    <scope>NUCLEOTIDE SEQUENCE</scope>
</reference>
<accession>A0A9N7Y3P0</accession>
<keyword evidence="2" id="KW-1185">Reference proteome</keyword>
<dbReference type="AlphaFoldDB" id="A0A9N7Y3P0"/>
<evidence type="ECO:0000313" key="2">
    <source>
        <dbReference type="Proteomes" id="UP001153269"/>
    </source>
</evidence>
<dbReference type="Proteomes" id="UP001153269">
    <property type="component" value="Unassembled WGS sequence"/>
</dbReference>
<evidence type="ECO:0000313" key="1">
    <source>
        <dbReference type="EMBL" id="CAB1417000.1"/>
    </source>
</evidence>
<gene>
    <name evidence="1" type="ORF">PLEPLA_LOCUS4793</name>
</gene>
<proteinExistence type="predicted"/>
<organism evidence="1 2">
    <name type="scientific">Pleuronectes platessa</name>
    <name type="common">European plaice</name>
    <dbReference type="NCBI Taxonomy" id="8262"/>
    <lineage>
        <taxon>Eukaryota</taxon>
        <taxon>Metazoa</taxon>
        <taxon>Chordata</taxon>
        <taxon>Craniata</taxon>
        <taxon>Vertebrata</taxon>
        <taxon>Euteleostomi</taxon>
        <taxon>Actinopterygii</taxon>
        <taxon>Neopterygii</taxon>
        <taxon>Teleostei</taxon>
        <taxon>Neoteleostei</taxon>
        <taxon>Acanthomorphata</taxon>
        <taxon>Carangaria</taxon>
        <taxon>Pleuronectiformes</taxon>
        <taxon>Pleuronectoidei</taxon>
        <taxon>Pleuronectidae</taxon>
        <taxon>Pleuronectes</taxon>
    </lineage>
</organism>
<comment type="caution">
    <text evidence="1">The sequence shown here is derived from an EMBL/GenBank/DDBJ whole genome shotgun (WGS) entry which is preliminary data.</text>
</comment>
<dbReference type="EMBL" id="CADEAL010000236">
    <property type="protein sequence ID" value="CAB1417000.1"/>
    <property type="molecule type" value="Genomic_DNA"/>
</dbReference>
<sequence length="73" mass="8424">MCVRNVSDFCVCSQLPLSFLCDLISNQERGRLKGHTRFSSRNREEELNLSFVDRTANHDTLVQLILIVPEQDD</sequence>